<protein>
    <recommendedName>
        <fullName evidence="3">Inositol polyphosphate-related phosphatase domain-containing protein</fullName>
    </recommendedName>
</protein>
<dbReference type="OrthoDB" id="62798at2759"/>
<dbReference type="RefSeq" id="XP_014143679.1">
    <property type="nucleotide sequence ID" value="XM_014288204.1"/>
</dbReference>
<evidence type="ECO:0000313" key="1">
    <source>
        <dbReference type="EMBL" id="KNC69777.1"/>
    </source>
</evidence>
<organism evidence="1 2">
    <name type="scientific">Sphaeroforma arctica JP610</name>
    <dbReference type="NCBI Taxonomy" id="667725"/>
    <lineage>
        <taxon>Eukaryota</taxon>
        <taxon>Ichthyosporea</taxon>
        <taxon>Ichthyophonida</taxon>
        <taxon>Sphaeroforma</taxon>
    </lineage>
</organism>
<evidence type="ECO:0008006" key="3">
    <source>
        <dbReference type="Google" id="ProtNLM"/>
    </source>
</evidence>
<gene>
    <name evidence="1" type="ORF">SARC_17704</name>
</gene>
<dbReference type="AlphaFoldDB" id="A0A0L0EZA9"/>
<feature type="non-terminal residue" evidence="1">
    <location>
        <position position="1"/>
    </location>
</feature>
<dbReference type="InterPro" id="IPR036691">
    <property type="entry name" value="Endo/exonu/phosph_ase_sf"/>
</dbReference>
<name>A0A0L0EZA9_9EUKA</name>
<dbReference type="GeneID" id="25918208"/>
<dbReference type="Proteomes" id="UP000054560">
    <property type="component" value="Unassembled WGS sequence"/>
</dbReference>
<keyword evidence="2" id="KW-1185">Reference proteome</keyword>
<evidence type="ECO:0000313" key="2">
    <source>
        <dbReference type="Proteomes" id="UP000054560"/>
    </source>
</evidence>
<accession>A0A0L0EZA9</accession>
<reference evidence="1 2" key="1">
    <citation type="submission" date="2011-02" db="EMBL/GenBank/DDBJ databases">
        <title>The Genome Sequence of Sphaeroforma arctica JP610.</title>
        <authorList>
            <consortium name="The Broad Institute Genome Sequencing Platform"/>
            <person name="Russ C."/>
            <person name="Cuomo C."/>
            <person name="Young S.K."/>
            <person name="Zeng Q."/>
            <person name="Gargeya S."/>
            <person name="Alvarado L."/>
            <person name="Berlin A."/>
            <person name="Chapman S.B."/>
            <person name="Chen Z."/>
            <person name="Freedman E."/>
            <person name="Gellesch M."/>
            <person name="Goldberg J."/>
            <person name="Griggs A."/>
            <person name="Gujja S."/>
            <person name="Heilman E."/>
            <person name="Heiman D."/>
            <person name="Howarth C."/>
            <person name="Mehta T."/>
            <person name="Neiman D."/>
            <person name="Pearson M."/>
            <person name="Roberts A."/>
            <person name="Saif S."/>
            <person name="Shea T."/>
            <person name="Shenoy N."/>
            <person name="Sisk P."/>
            <person name="Stolte C."/>
            <person name="Sykes S."/>
            <person name="White J."/>
            <person name="Yandava C."/>
            <person name="Burger G."/>
            <person name="Gray M.W."/>
            <person name="Holland P.W.H."/>
            <person name="King N."/>
            <person name="Lang F.B.F."/>
            <person name="Roger A.J."/>
            <person name="Ruiz-Trillo I."/>
            <person name="Haas B."/>
            <person name="Nusbaum C."/>
            <person name="Birren B."/>
        </authorList>
    </citation>
    <scope>NUCLEOTIDE SEQUENCE [LARGE SCALE GENOMIC DNA]</scope>
    <source>
        <strain evidence="1 2">JP610</strain>
    </source>
</reference>
<dbReference type="Gene3D" id="3.60.10.10">
    <property type="entry name" value="Endonuclease/exonuclease/phosphatase"/>
    <property type="match status" value="1"/>
</dbReference>
<sequence length="67" mass="7220">ANMQSSHVNVGGETFSVLVSTWNMGNAKPPRDLTDWLGGGKDYDIVAIGAQEADWLLQKKEKDKSGG</sequence>
<dbReference type="EMBL" id="KQ253358">
    <property type="protein sequence ID" value="KNC69777.1"/>
    <property type="molecule type" value="Genomic_DNA"/>
</dbReference>
<proteinExistence type="predicted"/>